<feature type="domain" description="BLUF" evidence="1">
    <location>
        <begin position="3"/>
        <end position="98"/>
    </location>
</feature>
<evidence type="ECO:0000313" key="3">
    <source>
        <dbReference type="Proteomes" id="UP000291613"/>
    </source>
</evidence>
<reference evidence="2 3" key="1">
    <citation type="submission" date="2019-02" db="EMBL/GenBank/DDBJ databases">
        <title>Hansschlegelia quercus sp. nov., a novel methylotrophic bacterium from buds of oak (Quercus robur L.).</title>
        <authorList>
            <person name="Agafonova N.V."/>
            <person name="Kaparullina E.N."/>
            <person name="Grouzdev D.S."/>
            <person name="Doronina N.V."/>
        </authorList>
    </citation>
    <scope>NUCLEOTIDE SEQUENCE [LARGE SCALE GENOMIC DNA]</scope>
    <source>
        <strain evidence="2 3">Dub</strain>
    </source>
</reference>
<protein>
    <submittedName>
        <fullName evidence="2">BLUF domain-containing protein</fullName>
    </submittedName>
</protein>
<proteinExistence type="predicted"/>
<dbReference type="InterPro" id="IPR007024">
    <property type="entry name" value="BLUF_domain"/>
</dbReference>
<evidence type="ECO:0000313" key="2">
    <source>
        <dbReference type="EMBL" id="TBN53327.1"/>
    </source>
</evidence>
<dbReference type="Proteomes" id="UP000291613">
    <property type="component" value="Unassembled WGS sequence"/>
</dbReference>
<sequence length="156" mass="17531">MPLHRIVFYSSNETKLTSSSMRDFVRDVLDNCARLEAISGLTGALLFNERFFLQVMEGDKVAISEQMWKISQDERHSLMVILAAGAIPRRAFLTWTVGYAGRSPELDKLYLSYGPAPKFDPTRMTAASAVDLVQDFIKAEHGQMVKHAEPMALHPD</sequence>
<evidence type="ECO:0000259" key="1">
    <source>
        <dbReference type="PROSITE" id="PS50925"/>
    </source>
</evidence>
<name>A0A4Q9GP42_9HYPH</name>
<dbReference type="PROSITE" id="PS50925">
    <property type="entry name" value="BLUF"/>
    <property type="match status" value="1"/>
</dbReference>
<dbReference type="Gene3D" id="3.30.70.100">
    <property type="match status" value="1"/>
</dbReference>
<dbReference type="GO" id="GO:0009882">
    <property type="term" value="F:blue light photoreceptor activity"/>
    <property type="evidence" value="ECO:0007669"/>
    <property type="project" value="InterPro"/>
</dbReference>
<dbReference type="RefSeq" id="WP_131003384.1">
    <property type="nucleotide sequence ID" value="NZ_JBHSZR010000007.1"/>
</dbReference>
<gene>
    <name evidence="2" type="ORF">EYR15_09905</name>
</gene>
<dbReference type="InterPro" id="IPR036046">
    <property type="entry name" value="Acylphosphatase-like_dom_sf"/>
</dbReference>
<dbReference type="OrthoDB" id="196105at2"/>
<dbReference type="AlphaFoldDB" id="A0A4Q9GP42"/>
<organism evidence="2 3">
    <name type="scientific">Hansschlegelia quercus</name>
    <dbReference type="NCBI Taxonomy" id="2528245"/>
    <lineage>
        <taxon>Bacteria</taxon>
        <taxon>Pseudomonadati</taxon>
        <taxon>Pseudomonadota</taxon>
        <taxon>Alphaproteobacteria</taxon>
        <taxon>Hyphomicrobiales</taxon>
        <taxon>Methylopilaceae</taxon>
        <taxon>Hansschlegelia</taxon>
    </lineage>
</organism>
<dbReference type="SMART" id="SM01034">
    <property type="entry name" value="BLUF"/>
    <property type="match status" value="1"/>
</dbReference>
<comment type="caution">
    <text evidence="2">The sequence shown here is derived from an EMBL/GenBank/DDBJ whole genome shotgun (WGS) entry which is preliminary data.</text>
</comment>
<dbReference type="GO" id="GO:0071949">
    <property type="term" value="F:FAD binding"/>
    <property type="evidence" value="ECO:0007669"/>
    <property type="project" value="InterPro"/>
</dbReference>
<dbReference type="EMBL" id="SIUB01000004">
    <property type="protein sequence ID" value="TBN53327.1"/>
    <property type="molecule type" value="Genomic_DNA"/>
</dbReference>
<dbReference type="Pfam" id="PF04940">
    <property type="entry name" value="BLUF"/>
    <property type="match status" value="1"/>
</dbReference>
<accession>A0A4Q9GP42</accession>
<dbReference type="SUPFAM" id="SSF54975">
    <property type="entry name" value="Acylphosphatase/BLUF domain-like"/>
    <property type="match status" value="1"/>
</dbReference>
<keyword evidence="3" id="KW-1185">Reference proteome</keyword>